<evidence type="ECO:0000256" key="12">
    <source>
        <dbReference type="ARBA" id="ARBA00022840"/>
    </source>
</evidence>
<dbReference type="Gene3D" id="3.90.190.20">
    <property type="entry name" value="Mur ligase, C-terminal domain"/>
    <property type="match status" value="1"/>
</dbReference>
<evidence type="ECO:0000313" key="22">
    <source>
        <dbReference type="Proteomes" id="UP000269019"/>
    </source>
</evidence>
<dbReference type="NCBIfam" id="NF047860">
    <property type="entry name" value="Tet-DihydfolSynFolCMyb"/>
    <property type="match status" value="1"/>
</dbReference>
<dbReference type="SUPFAM" id="SSF53623">
    <property type="entry name" value="MurD-like peptide ligases, catalytic domain"/>
    <property type="match status" value="1"/>
</dbReference>
<evidence type="ECO:0000256" key="14">
    <source>
        <dbReference type="ARBA" id="ARBA00022909"/>
    </source>
</evidence>
<evidence type="ECO:0000256" key="16">
    <source>
        <dbReference type="ARBA" id="ARBA00047493"/>
    </source>
</evidence>
<organism evidence="21 22">
    <name type="scientific">Corynebacterium choanae</name>
    <dbReference type="NCBI Taxonomy" id="1862358"/>
    <lineage>
        <taxon>Bacteria</taxon>
        <taxon>Bacillati</taxon>
        <taxon>Actinomycetota</taxon>
        <taxon>Actinomycetes</taxon>
        <taxon>Mycobacteriales</taxon>
        <taxon>Corynebacteriaceae</taxon>
        <taxon>Corynebacterium</taxon>
    </lineage>
</organism>
<evidence type="ECO:0000256" key="11">
    <source>
        <dbReference type="ARBA" id="ARBA00022741"/>
    </source>
</evidence>
<dbReference type="FunFam" id="3.40.1190.10:FF:000004">
    <property type="entry name" value="Dihydrofolate synthase/folylpolyglutamate synthase"/>
    <property type="match status" value="1"/>
</dbReference>
<reference evidence="21 22" key="1">
    <citation type="submission" date="2018-11" db="EMBL/GenBank/DDBJ databases">
        <authorList>
            <person name="Kleinhagauer T."/>
            <person name="Glaeser S.P."/>
            <person name="Spergser J."/>
            <person name="Ruckert C."/>
            <person name="Kaempfer P."/>
            <person name="Busse H.-J."/>
        </authorList>
    </citation>
    <scope>NUCLEOTIDE SEQUENCE [LARGE SCALE GENOMIC DNA]</scope>
    <source>
        <strain evidence="21 22">200CH</strain>
    </source>
</reference>
<evidence type="ECO:0000256" key="10">
    <source>
        <dbReference type="ARBA" id="ARBA00022723"/>
    </source>
</evidence>
<evidence type="ECO:0000256" key="13">
    <source>
        <dbReference type="ARBA" id="ARBA00022842"/>
    </source>
</evidence>
<evidence type="ECO:0000313" key="21">
    <source>
        <dbReference type="EMBL" id="AZA14123.1"/>
    </source>
</evidence>
<keyword evidence="22" id="KW-1185">Reference proteome</keyword>
<evidence type="ECO:0000256" key="5">
    <source>
        <dbReference type="ARBA" id="ARBA00011245"/>
    </source>
</evidence>
<keyword evidence="10" id="KW-0479">Metal-binding</keyword>
<sequence>MSNAENPSASGFDDEAPSVDEAAVREEQALLRELVGDFDNEQEALQLARELAADHGDPQLDEVAGEPSPLDVLAQRLAAGADAEADGAELVADDSFAADELDDAAEMAALAADPARSELAQLLVTDAGLELPIIPGERGKSDSDGGDGSGDTPEELARLAAIEAELDTRWGETQIAPSLDRIEQLCDLLGSPQDAFDSIHVAGTNGKTSTVRMIESLLRAFHRRTGRTTSPHLQRVTERIAIDGQPIAARDYVRLYEEMLPFVEMVDRESVASGGPRMSKFEVLVGLAFSAFADAPAEIGVVEVGLGGSWDATNVLNSDVQVIMPIGIDHTDYLGDTIEQIAAEKAGIIKPRRVADDDVLAPRDSVVIVGEQTDAAMAVILAQAVATDNAVARFGQEFSVVESRLAVGGQQLTLRGLSGEYDEIFLPLAGRHQAHNAACALAAVEAFFGAGPGRQLDVETVRAGFAQVTSPGRLERLRAEPTVLCDSAHNPHGAQALARALAEDFEFRRLVAVVGVLGDKDADGILLALEPVVDEIVVTATSSPRALPVEELAAKARTIFGEDRVFSAPDLFNAVDVAVARSEEFDDDGKISGSGVIITGSVVTAGAARQLFHKAPN</sequence>
<dbReference type="PROSITE" id="PS01012">
    <property type="entry name" value="FOLYLPOLYGLU_SYNT_2"/>
    <property type="match status" value="1"/>
</dbReference>
<dbReference type="InterPro" id="IPR001645">
    <property type="entry name" value="Folylpolyglutamate_synth"/>
</dbReference>
<dbReference type="GO" id="GO:0005524">
    <property type="term" value="F:ATP binding"/>
    <property type="evidence" value="ECO:0007669"/>
    <property type="project" value="UniProtKB-KW"/>
</dbReference>
<evidence type="ECO:0000256" key="17">
    <source>
        <dbReference type="ARBA" id="ARBA00049161"/>
    </source>
</evidence>
<name>A0A3G6J8L9_9CORY</name>
<comment type="pathway">
    <text evidence="3">Cofactor biosynthesis; tetrahydrofolylpolyglutamate biosynthesis.</text>
</comment>
<protein>
    <recommendedName>
        <fullName evidence="8">Dihydrofolate synthase/folylpolyglutamate synthase</fullName>
        <ecNumber evidence="6">6.3.2.12</ecNumber>
        <ecNumber evidence="7">6.3.2.17</ecNumber>
    </recommendedName>
    <alternativeName>
        <fullName evidence="15">Tetrahydrofolylpolyglutamate synthase</fullName>
    </alternativeName>
</protein>
<dbReference type="GO" id="GO:0008841">
    <property type="term" value="F:dihydrofolate synthase activity"/>
    <property type="evidence" value="ECO:0007669"/>
    <property type="project" value="UniProtKB-EC"/>
</dbReference>
<gene>
    <name evidence="21" type="primary">fgs</name>
    <name evidence="21" type="ORF">CCHOA_08670</name>
</gene>
<comment type="subunit">
    <text evidence="5">Monomer.</text>
</comment>
<dbReference type="InterPro" id="IPR013221">
    <property type="entry name" value="Mur_ligase_cen"/>
</dbReference>
<comment type="catalytic activity">
    <reaction evidence="16">
        <text>(6S)-5,6,7,8-tetrahydrofolyl-(gamma-L-Glu)(n) + L-glutamate + ATP = (6S)-5,6,7,8-tetrahydrofolyl-(gamma-L-Glu)(n+1) + ADP + phosphate + H(+)</text>
        <dbReference type="Rhea" id="RHEA:10580"/>
        <dbReference type="Rhea" id="RHEA-COMP:14738"/>
        <dbReference type="Rhea" id="RHEA-COMP:14740"/>
        <dbReference type="ChEBI" id="CHEBI:15378"/>
        <dbReference type="ChEBI" id="CHEBI:29985"/>
        <dbReference type="ChEBI" id="CHEBI:30616"/>
        <dbReference type="ChEBI" id="CHEBI:43474"/>
        <dbReference type="ChEBI" id="CHEBI:141005"/>
        <dbReference type="ChEBI" id="CHEBI:456216"/>
        <dbReference type="EC" id="6.3.2.17"/>
    </reaction>
</comment>
<evidence type="ECO:0000259" key="19">
    <source>
        <dbReference type="Pfam" id="PF02875"/>
    </source>
</evidence>
<evidence type="ECO:0000256" key="15">
    <source>
        <dbReference type="ARBA" id="ARBA00030592"/>
    </source>
</evidence>
<dbReference type="PANTHER" id="PTHR11136">
    <property type="entry name" value="FOLYLPOLYGLUTAMATE SYNTHASE-RELATED"/>
    <property type="match status" value="1"/>
</dbReference>
<dbReference type="InterPro" id="IPR036565">
    <property type="entry name" value="Mur-like_cat_sf"/>
</dbReference>
<keyword evidence="9 21" id="KW-0436">Ligase</keyword>
<dbReference type="AlphaFoldDB" id="A0A3G6J8L9"/>
<dbReference type="GO" id="GO:0046656">
    <property type="term" value="P:folic acid biosynthetic process"/>
    <property type="evidence" value="ECO:0007669"/>
    <property type="project" value="UniProtKB-KW"/>
</dbReference>
<keyword evidence="13" id="KW-0460">Magnesium</keyword>
<evidence type="ECO:0000256" key="4">
    <source>
        <dbReference type="ARBA" id="ARBA00008276"/>
    </source>
</evidence>
<evidence type="ECO:0000259" key="20">
    <source>
        <dbReference type="Pfam" id="PF08245"/>
    </source>
</evidence>
<dbReference type="Proteomes" id="UP000269019">
    <property type="component" value="Chromosome"/>
</dbReference>
<dbReference type="PANTHER" id="PTHR11136:SF0">
    <property type="entry name" value="DIHYDROFOLATE SYNTHETASE-RELATED"/>
    <property type="match status" value="1"/>
</dbReference>
<keyword evidence="12" id="KW-0067">ATP-binding</keyword>
<dbReference type="InterPro" id="IPR004101">
    <property type="entry name" value="Mur_ligase_C"/>
</dbReference>
<dbReference type="EC" id="6.3.2.17" evidence="7"/>
<dbReference type="EC" id="6.3.2.12" evidence="6"/>
<feature type="region of interest" description="Disordered" evidence="18">
    <location>
        <begin position="133"/>
        <end position="153"/>
    </location>
</feature>
<comment type="cofactor">
    <cofactor evidence="1">
        <name>Mg(2+)</name>
        <dbReference type="ChEBI" id="CHEBI:18420"/>
    </cofactor>
</comment>
<evidence type="ECO:0000256" key="2">
    <source>
        <dbReference type="ARBA" id="ARBA00004799"/>
    </source>
</evidence>
<keyword evidence="14" id="KW-0289">Folate biosynthesis</keyword>
<comment type="catalytic activity">
    <reaction evidence="17">
        <text>7,8-dihydropteroate + L-glutamate + ATP = 7,8-dihydrofolate + ADP + phosphate + H(+)</text>
        <dbReference type="Rhea" id="RHEA:23584"/>
        <dbReference type="ChEBI" id="CHEBI:15378"/>
        <dbReference type="ChEBI" id="CHEBI:17839"/>
        <dbReference type="ChEBI" id="CHEBI:29985"/>
        <dbReference type="ChEBI" id="CHEBI:30616"/>
        <dbReference type="ChEBI" id="CHEBI:43474"/>
        <dbReference type="ChEBI" id="CHEBI:57451"/>
        <dbReference type="ChEBI" id="CHEBI:456216"/>
        <dbReference type="EC" id="6.3.2.12"/>
    </reaction>
</comment>
<dbReference type="GO" id="GO:0005737">
    <property type="term" value="C:cytoplasm"/>
    <property type="evidence" value="ECO:0007669"/>
    <property type="project" value="TreeGrafter"/>
</dbReference>
<evidence type="ECO:0000256" key="8">
    <source>
        <dbReference type="ARBA" id="ARBA00019357"/>
    </source>
</evidence>
<feature type="domain" description="Mur ligase C-terminal" evidence="19">
    <location>
        <begin position="472"/>
        <end position="584"/>
    </location>
</feature>
<feature type="domain" description="Mur ligase central" evidence="20">
    <location>
        <begin position="288"/>
        <end position="444"/>
    </location>
</feature>
<dbReference type="Gene3D" id="3.40.1190.10">
    <property type="entry name" value="Mur-like, catalytic domain"/>
    <property type="match status" value="1"/>
</dbReference>
<feature type="region of interest" description="Disordered" evidence="18">
    <location>
        <begin position="1"/>
        <end position="25"/>
    </location>
</feature>
<evidence type="ECO:0000256" key="18">
    <source>
        <dbReference type="SAM" id="MobiDB-lite"/>
    </source>
</evidence>
<evidence type="ECO:0000256" key="6">
    <source>
        <dbReference type="ARBA" id="ARBA00013023"/>
    </source>
</evidence>
<accession>A0A3G6J8L9</accession>
<dbReference type="NCBIfam" id="TIGR01499">
    <property type="entry name" value="folC"/>
    <property type="match status" value="1"/>
</dbReference>
<proteinExistence type="inferred from homology"/>
<evidence type="ECO:0000256" key="7">
    <source>
        <dbReference type="ARBA" id="ARBA00013025"/>
    </source>
</evidence>
<dbReference type="InterPro" id="IPR018109">
    <property type="entry name" value="Folylpolyglutamate_synth_CS"/>
</dbReference>
<evidence type="ECO:0000256" key="3">
    <source>
        <dbReference type="ARBA" id="ARBA00005150"/>
    </source>
</evidence>
<dbReference type="InterPro" id="IPR036615">
    <property type="entry name" value="Mur_ligase_C_dom_sf"/>
</dbReference>
<dbReference type="EMBL" id="CP033896">
    <property type="protein sequence ID" value="AZA14123.1"/>
    <property type="molecule type" value="Genomic_DNA"/>
</dbReference>
<comment type="similarity">
    <text evidence="4">Belongs to the folylpolyglutamate synthase family.</text>
</comment>
<comment type="pathway">
    <text evidence="2">Cofactor biosynthesis; tetrahydrofolate biosynthesis; 7,8-dihydrofolate from 2-amino-4-hydroxy-6-hydroxymethyl-7,8-dihydropteridine diphosphate and 4-aminobenzoate: step 2/2.</text>
</comment>
<dbReference type="KEGG" id="ccho:CCHOA_08670"/>
<dbReference type="Pfam" id="PF08245">
    <property type="entry name" value="Mur_ligase_M"/>
    <property type="match status" value="1"/>
</dbReference>
<keyword evidence="11" id="KW-0547">Nucleotide-binding</keyword>
<dbReference type="GO" id="GO:0046872">
    <property type="term" value="F:metal ion binding"/>
    <property type="evidence" value="ECO:0007669"/>
    <property type="project" value="UniProtKB-KW"/>
</dbReference>
<evidence type="ECO:0000256" key="1">
    <source>
        <dbReference type="ARBA" id="ARBA00001946"/>
    </source>
</evidence>
<dbReference type="Pfam" id="PF02875">
    <property type="entry name" value="Mur_ligase_C"/>
    <property type="match status" value="1"/>
</dbReference>
<dbReference type="SUPFAM" id="SSF53244">
    <property type="entry name" value="MurD-like peptide ligases, peptide-binding domain"/>
    <property type="match status" value="1"/>
</dbReference>
<dbReference type="GO" id="GO:0004326">
    <property type="term" value="F:tetrahydrofolylpolyglutamate synthase activity"/>
    <property type="evidence" value="ECO:0007669"/>
    <property type="project" value="UniProtKB-EC"/>
</dbReference>
<evidence type="ECO:0000256" key="9">
    <source>
        <dbReference type="ARBA" id="ARBA00022598"/>
    </source>
</evidence>